<keyword evidence="4" id="KW-0255">Endonuclease</keyword>
<dbReference type="GO" id="GO:0003677">
    <property type="term" value="F:DNA binding"/>
    <property type="evidence" value="ECO:0007669"/>
    <property type="project" value="InterPro"/>
</dbReference>
<dbReference type="Pfam" id="PF01771">
    <property type="entry name" value="Viral_alk_exo"/>
    <property type="match status" value="1"/>
</dbReference>
<feature type="region of interest" description="Disordered" evidence="8">
    <location>
        <begin position="89"/>
        <end position="120"/>
    </location>
</feature>
<evidence type="ECO:0000256" key="6">
    <source>
        <dbReference type="ARBA" id="ARBA00022839"/>
    </source>
</evidence>
<keyword evidence="1" id="KW-1048">Host nucleus</keyword>
<evidence type="ECO:0000313" key="10">
    <source>
        <dbReference type="Proteomes" id="UP000163076"/>
    </source>
</evidence>
<dbReference type="Gene3D" id="1.20.120.860">
    <property type="entry name" value="Herpesvirus alkaline exonuclease, N-terminal domain"/>
    <property type="match status" value="1"/>
</dbReference>
<keyword evidence="2" id="KW-0945">Host-virus interaction</keyword>
<evidence type="ECO:0000256" key="4">
    <source>
        <dbReference type="ARBA" id="ARBA00022759"/>
    </source>
</evidence>
<dbReference type="SUPFAM" id="SSF52980">
    <property type="entry name" value="Restriction endonuclease-like"/>
    <property type="match status" value="1"/>
</dbReference>
<sequence length="509" mass="57483">MDFFSRVPLYDELSGLSQPETKCKLEEFTFSNFLKARRVREFLRAHAVAKLPAMRYVYVYYLFSRIGDYIGDDTVLAIFGEFMGVSDAGKARGEGDAESGVDGEGEEEGDGGGEAEPGAGPDIPEVYRVCECLPVRTKCRISLAIEAITRGQYENNLWEIFRDGIISSSKFYHAVRQQNSSKKLFQPWPIVNNYYPLSPLAFGLRCEDAVKTLLAEFVCGRKEVMCDVGFLQSPKDGIFGVSLDMCANVSVGRDNLLEFRADAEIYEIKCRFKYNYSKIECDPLYQKYVSLYNSPSKTTLIRFLSGINRPAVEYVPPGKLPTKNDFLLTSDRDWDLSPKRKRNLTPAHKSLYDCLRANEHASSQVLILSDPSETEGKIDIKARFDVDVFINPEHSYFYQILLQYKVVKNYIQYHSSPGLGSLKTFIVSGFFRKRNHSDPLECSIGGRGTLDSACEIPVLLILTPVYIPHCVVTESLKKASQYWNQSAEEEFSHPPWVSSSLFADGDMTP</sequence>
<organism evidence="9 10">
    <name type="scientific">Equid gammaherpesvirus 2</name>
    <name type="common">Equine herpesvirus 2</name>
    <dbReference type="NCBI Taxonomy" id="12657"/>
    <lineage>
        <taxon>Viruses</taxon>
        <taxon>Duplodnaviria</taxon>
        <taxon>Heunggongvirae</taxon>
        <taxon>Peploviricota</taxon>
        <taxon>Herviviricetes</taxon>
        <taxon>Herpesvirales</taxon>
        <taxon>Orthoherpesviridae</taxon>
        <taxon>Gammaherpesvirinae</taxon>
        <taxon>Percavirus</taxon>
        <taxon>Percavirus equidgamma2</taxon>
    </lineage>
</organism>
<keyword evidence="5" id="KW-0378">Hydrolase</keyword>
<evidence type="ECO:0000256" key="5">
    <source>
        <dbReference type="ARBA" id="ARBA00022801"/>
    </source>
</evidence>
<evidence type="ECO:0000256" key="7">
    <source>
        <dbReference type="ARBA" id="ARBA00023200"/>
    </source>
</evidence>
<dbReference type="InterPro" id="IPR034720">
    <property type="entry name" value="Viral_alk_exo"/>
</dbReference>
<evidence type="ECO:0000256" key="2">
    <source>
        <dbReference type="ARBA" id="ARBA00022581"/>
    </source>
</evidence>
<evidence type="ECO:0000256" key="3">
    <source>
        <dbReference type="ARBA" id="ARBA00022722"/>
    </source>
</evidence>
<evidence type="ECO:0000313" key="9">
    <source>
        <dbReference type="EMBL" id="AIU39483.1"/>
    </source>
</evidence>
<dbReference type="InterPro" id="IPR001616">
    <property type="entry name" value="Herpes_alk_exo"/>
</dbReference>
<dbReference type="GO" id="GO:0004527">
    <property type="term" value="F:exonuclease activity"/>
    <property type="evidence" value="ECO:0007669"/>
    <property type="project" value="UniProtKB-KW"/>
</dbReference>
<dbReference type="Proteomes" id="UP000163076">
    <property type="component" value="Segment"/>
</dbReference>
<proteinExistence type="inferred from homology"/>
<dbReference type="PRINTS" id="PR00924">
    <property type="entry name" value="ALKEXNUCLASE"/>
</dbReference>
<evidence type="ECO:0000256" key="8">
    <source>
        <dbReference type="SAM" id="MobiDB-lite"/>
    </source>
</evidence>
<dbReference type="InterPro" id="IPR011335">
    <property type="entry name" value="Restrct_endonuc-II-like"/>
</dbReference>
<protein>
    <submittedName>
        <fullName evidence="9">Deoxyribonuclease</fullName>
    </submittedName>
</protein>
<keyword evidence="6" id="KW-0269">Exonuclease</keyword>
<evidence type="ECO:0000256" key="1">
    <source>
        <dbReference type="ARBA" id="ARBA00022562"/>
    </source>
</evidence>
<feature type="compositionally biased region" description="Acidic residues" evidence="8">
    <location>
        <begin position="96"/>
        <end position="113"/>
    </location>
</feature>
<keyword evidence="3" id="KW-0540">Nuclease</keyword>
<name>A0A0B4Q5J1_9GAMA</name>
<dbReference type="GO" id="GO:0004519">
    <property type="term" value="F:endonuclease activity"/>
    <property type="evidence" value="ECO:0007669"/>
    <property type="project" value="UniProtKB-KW"/>
</dbReference>
<dbReference type="HAMAP" id="MF_04009">
    <property type="entry name" value="HSV_AN"/>
    <property type="match status" value="1"/>
</dbReference>
<accession>A0A0B4Q5J1</accession>
<reference evidence="9 10" key="1">
    <citation type="journal article" date="2015" name="Genome Announc.">
        <title>Genome sequences of equid herpesviruses 2 and 5.</title>
        <authorList>
            <person name="Wilkie G.S."/>
            <person name="Kerr K."/>
            <person name="Stewart J.P."/>
            <person name="Studdert M.J."/>
            <person name="Davison A.J."/>
        </authorList>
    </citation>
    <scope>NUCLEOTIDE SEQUENCE [LARGE SCALE GENOMIC DNA]</scope>
    <source>
        <strain evidence="9">G9/92</strain>
    </source>
</reference>
<gene>
    <name evidence="9" type="primary">ORF37</name>
</gene>
<keyword evidence="7" id="KW-1035">Host cytoplasm</keyword>
<dbReference type="EMBL" id="KM924294">
    <property type="protein sequence ID" value="AIU39483.1"/>
    <property type="molecule type" value="Genomic_DNA"/>
</dbReference>